<dbReference type="EMBL" id="MH823488">
    <property type="protein sequence ID" value="QCU80242.1"/>
    <property type="molecule type" value="Genomic_RNA"/>
</dbReference>
<keyword evidence="5" id="KW-0946">Virion</keyword>
<comment type="similarity">
    <text evidence="2">Belongs to the orbivirus VP2 family.</text>
</comment>
<evidence type="ECO:0000256" key="6">
    <source>
        <dbReference type="ARBA" id="ARBA00022996"/>
    </source>
</evidence>
<evidence type="ECO:0000256" key="4">
    <source>
        <dbReference type="ARBA" id="ARBA00022561"/>
    </source>
</evidence>
<dbReference type="InterPro" id="IPR001742">
    <property type="entry name" value="Capsid_VP2_Orbivir"/>
</dbReference>
<dbReference type="GO" id="GO:0005198">
    <property type="term" value="F:structural molecule activity"/>
    <property type="evidence" value="ECO:0007669"/>
    <property type="project" value="InterPro"/>
</dbReference>
<keyword evidence="6" id="KW-1153">Inner capsid protein</keyword>
<evidence type="ECO:0000256" key="2">
    <source>
        <dbReference type="ARBA" id="ARBA00008722"/>
    </source>
</evidence>
<evidence type="ECO:0000256" key="5">
    <source>
        <dbReference type="ARBA" id="ARBA00022844"/>
    </source>
</evidence>
<comment type="subcellular location">
    <subcellularLocation>
        <location evidence="1">Virion</location>
    </subcellularLocation>
</comment>
<organism evidence="7">
    <name type="scientific">Palyam virus</name>
    <dbReference type="NCBI Taxonomy" id="40059"/>
    <lineage>
        <taxon>Viruses</taxon>
        <taxon>Riboviria</taxon>
        <taxon>Orthornavirae</taxon>
        <taxon>Duplornaviricota</taxon>
        <taxon>Resentoviricetes</taxon>
        <taxon>Reovirales</taxon>
        <taxon>Sedoreoviridae</taxon>
        <taxon>Orbivirus</taxon>
        <taxon>Orbivirus palyamense</taxon>
    </lineage>
</organism>
<keyword evidence="4" id="KW-0167">Capsid protein</keyword>
<evidence type="ECO:0000256" key="1">
    <source>
        <dbReference type="ARBA" id="ARBA00004328"/>
    </source>
</evidence>
<evidence type="ECO:0000256" key="3">
    <source>
        <dbReference type="ARBA" id="ARBA00015347"/>
    </source>
</evidence>
<reference evidence="7" key="1">
    <citation type="journal article" date="2019" name="Viruses">
        <title>Phylogenetic Characterization of the Palyam Serogroup Orbiviruses.</title>
        <authorList>
            <person name="Ebersohn K."/>
            <person name="Coetzee P."/>
            <person name="Snyman L.P."/>
            <person name="Swanepoel R."/>
            <person name="Venter E.H."/>
        </authorList>
    </citation>
    <scope>NUCLEOTIDE SEQUENCE</scope>
    <source>
        <strain evidence="7">VRL1070/78</strain>
    </source>
</reference>
<evidence type="ECO:0000313" key="7">
    <source>
        <dbReference type="EMBL" id="QCU80242.1"/>
    </source>
</evidence>
<accession>A0A4V1HF07</accession>
<dbReference type="Pfam" id="PF00898">
    <property type="entry name" value="Orbi_VP2"/>
    <property type="match status" value="1"/>
</dbReference>
<name>A0A4V1HF07_9REOV</name>
<protein>
    <recommendedName>
        <fullName evidence="3">Outer capsid protein VP2</fullName>
    </recommendedName>
</protein>
<dbReference type="GO" id="GO:0039625">
    <property type="term" value="C:viral inner capsid"/>
    <property type="evidence" value="ECO:0007669"/>
    <property type="project" value="UniProtKB-KW"/>
</dbReference>
<sequence>MDEFSIARVRRFEEDRLAYILLHEVSLDDENKVNALERIGLNDDKRRKARKDGRRPQYITWDETLTHQRKGLFQHAADLEMIKAWNRIEGDNVKRTFPRHPNLLDIVLRSQNISKTDINSNSKWYRRIPLSTQLNEDIYSQVHTYFDYECGKISIEPYCGRTILSPQYADHMMFLRCAIHDGQCPNLNVEVLYESLLRNHFSIEVPNQKGVGRAFSIIRNDGKIVEIGQGGISSNIFQSVKNDRTHPLTQIYESMLINFDVKRVLVSMQNYSLRSYGTYDEILSDYELERKLGWRVKLIESFEREGPFYRQFEDFKREWVQKLEDRRAVIDSEAVFSSYDGELATLRDQQREKYGQDISTQGAHWQAYREILRLRSKNTKVLDWLEWIFLARFLGCYPDNIAKFEPLQREKLVEIANEARHPWLRRILYIVSATIMEEGGCVTLGKKKWYSTILQACIDLNPRVLEECRQKLAFEVSCGLEAVDPTTNLGSYSDREVLSVSYIEMGWDGDQMLNGNQIDCINVDTFDHNEENFIQGGWGAVSKGADGYFDDIKVHDFPQLSGFEKKDRNILVTLNNDDDWKKPKRFTSYKFRIKKEDSIRLRVGSRDIYEVKGRKYPFPFSEFGPHTRTYMLEKMLTGRTRYATEEPDEKWLWMKNELRERGAQRRAGRDWMGCNVSEWSYIYLNELSRLLQFVIKRVYRVGPHPPYSKFEDDEWLRKMNYEILDLRPRDICEAITASLEKVCDFPNVTREQLFFLAHSTNKVEAFIEIFPKMRGLIESNTAISFYSLNIFPILLTVLPYGRFTDNYIPIIVNTDFGMKVIPGSTYNVKSDQNMSDWLMYLESVLDEKQGSRYLTDHEQNIKKAFLKYYEYVPIETRFNRAASKYKMEMLESWVGVNCLGYFDVVAQIVPIRAPKKGFILVILSDDVKPLSYIHARLMRMFSHVWTSCRGVHIIDARAGKLASGNVGDSKVVQYKRIDMDQNVDVWILTAPNVTFGNKHMITKLLSKVG</sequence>
<proteinExistence type="inferred from homology"/>